<dbReference type="SUPFAM" id="SSF75217">
    <property type="entry name" value="alpha/beta knot"/>
    <property type="match status" value="1"/>
</dbReference>
<dbReference type="InterPro" id="IPR051259">
    <property type="entry name" value="rRNA_Methyltransferase"/>
</dbReference>
<reference evidence="5 6" key="1">
    <citation type="submission" date="2023-04" db="EMBL/GenBank/DDBJ databases">
        <title>Genome sequence of Halobacillus naozhouensis KACC 21980.</title>
        <authorList>
            <person name="Kim S."/>
            <person name="Heo J."/>
            <person name="Kwon S.-W."/>
        </authorList>
    </citation>
    <scope>NUCLEOTIDE SEQUENCE [LARGE SCALE GENOMIC DNA]</scope>
    <source>
        <strain evidence="5 6">KCTC 13234</strain>
    </source>
</reference>
<dbReference type="RefSeq" id="WP_283075461.1">
    <property type="nucleotide sequence ID" value="NZ_CP121671.1"/>
</dbReference>
<dbReference type="SUPFAM" id="SSF55315">
    <property type="entry name" value="L30e-like"/>
    <property type="match status" value="1"/>
</dbReference>
<evidence type="ECO:0000256" key="2">
    <source>
        <dbReference type="ARBA" id="ARBA00022603"/>
    </source>
</evidence>
<name>A0ABY8ITR7_9BACI</name>
<comment type="similarity">
    <text evidence="1">Belongs to the class IV-like SAM-binding methyltransferase superfamily. RNA methyltransferase TrmH family.</text>
</comment>
<evidence type="ECO:0000256" key="3">
    <source>
        <dbReference type="ARBA" id="ARBA00022679"/>
    </source>
</evidence>
<dbReference type="InterPro" id="IPR013123">
    <property type="entry name" value="SpoU_subst-bd"/>
</dbReference>
<dbReference type="Pfam" id="PF22435">
    <property type="entry name" value="MRM3-like_sub_bind"/>
    <property type="match status" value="1"/>
</dbReference>
<evidence type="ECO:0000313" key="5">
    <source>
        <dbReference type="EMBL" id="WFT73453.1"/>
    </source>
</evidence>
<dbReference type="InterPro" id="IPR029064">
    <property type="entry name" value="Ribosomal_eL30-like_sf"/>
</dbReference>
<dbReference type="CDD" id="cd18095">
    <property type="entry name" value="SpoU-like_rRNA-MTase"/>
    <property type="match status" value="1"/>
</dbReference>
<dbReference type="Proteomes" id="UP001221597">
    <property type="component" value="Chromosome"/>
</dbReference>
<dbReference type="InterPro" id="IPR001537">
    <property type="entry name" value="SpoU_MeTrfase"/>
</dbReference>
<keyword evidence="2 5" id="KW-0489">Methyltransferase</keyword>
<proteinExistence type="inferred from homology"/>
<dbReference type="PANTHER" id="PTHR43191:SF2">
    <property type="entry name" value="RRNA METHYLTRANSFERASE 3, MITOCHONDRIAL"/>
    <property type="match status" value="1"/>
</dbReference>
<dbReference type="InterPro" id="IPR053888">
    <property type="entry name" value="MRM3-like_sub_bind"/>
</dbReference>
<dbReference type="Gene3D" id="3.30.1330.30">
    <property type="match status" value="1"/>
</dbReference>
<keyword evidence="3" id="KW-0808">Transferase</keyword>
<keyword evidence="6" id="KW-1185">Reference proteome</keyword>
<dbReference type="InterPro" id="IPR029026">
    <property type="entry name" value="tRNA_m1G_MTases_N"/>
</dbReference>
<dbReference type="Gene3D" id="3.40.1280.10">
    <property type="match status" value="1"/>
</dbReference>
<dbReference type="GO" id="GO:0008168">
    <property type="term" value="F:methyltransferase activity"/>
    <property type="evidence" value="ECO:0007669"/>
    <property type="project" value="UniProtKB-KW"/>
</dbReference>
<dbReference type="SMART" id="SM00967">
    <property type="entry name" value="SpoU_sub_bind"/>
    <property type="match status" value="1"/>
</dbReference>
<feature type="domain" description="RNA 2-O ribose methyltransferase substrate binding" evidence="4">
    <location>
        <begin position="29"/>
        <end position="95"/>
    </location>
</feature>
<protein>
    <submittedName>
        <fullName evidence="5">RNA methyltransferase</fullName>
    </submittedName>
</protein>
<dbReference type="Pfam" id="PF00588">
    <property type="entry name" value="SpoU_methylase"/>
    <property type="match status" value="1"/>
</dbReference>
<evidence type="ECO:0000256" key="1">
    <source>
        <dbReference type="ARBA" id="ARBA00007228"/>
    </source>
</evidence>
<sequence>MLTSVNNSKVKEWKKLHKRKYRERTGTFLVEGHHLIEEAQKSDWKVVEVIRREGESFVPDTDVQLTDVSEQVFQTISQTQTPQGIAAIVERKIVPFQPQTLTLLIDAVQDPGNLGTLIRTADAAGFDHVVVGEGCVDPFNEKTIRSTQGSLFHIPIFQGELEDVIRDLQAANVMVWASALQDAEPYKKLPQPEKAALIVGNEGQGIRNELLAYASERVYIPIYGQAESLNVAIAAAILMYHLKG</sequence>
<organism evidence="5 6">
    <name type="scientific">Halobacillus naozhouensis</name>
    <dbReference type="NCBI Taxonomy" id="554880"/>
    <lineage>
        <taxon>Bacteria</taxon>
        <taxon>Bacillati</taxon>
        <taxon>Bacillota</taxon>
        <taxon>Bacilli</taxon>
        <taxon>Bacillales</taxon>
        <taxon>Bacillaceae</taxon>
        <taxon>Halobacillus</taxon>
    </lineage>
</organism>
<evidence type="ECO:0000259" key="4">
    <source>
        <dbReference type="SMART" id="SM00967"/>
    </source>
</evidence>
<dbReference type="GO" id="GO:0032259">
    <property type="term" value="P:methylation"/>
    <property type="evidence" value="ECO:0007669"/>
    <property type="project" value="UniProtKB-KW"/>
</dbReference>
<evidence type="ECO:0000313" key="6">
    <source>
        <dbReference type="Proteomes" id="UP001221597"/>
    </source>
</evidence>
<dbReference type="EMBL" id="CP121671">
    <property type="protein sequence ID" value="WFT73453.1"/>
    <property type="molecule type" value="Genomic_DNA"/>
</dbReference>
<gene>
    <name evidence="5" type="ORF">P9989_13765</name>
</gene>
<dbReference type="InterPro" id="IPR029028">
    <property type="entry name" value="Alpha/beta_knot_MTases"/>
</dbReference>
<accession>A0ABY8ITR7</accession>
<dbReference type="PANTHER" id="PTHR43191">
    <property type="entry name" value="RRNA METHYLTRANSFERASE 3"/>
    <property type="match status" value="1"/>
</dbReference>